<sequence length="168" mass="19331">MLLRTLRRLDIADNTFAFKFTPNELQVLRNLHAALKSTPACPPVRTRVWADRTDYPTDLGSFSERWIITTDVDLAATELGMSVKYSKMFSARYPDRIAYTANVSDASRPADEIDAINVLIHFTRTTAFAQEYGALDRFETLTLHIVKYALVNWRRMRDLGAFRRRILA</sequence>
<proteinExistence type="predicted"/>
<evidence type="ECO:0000313" key="1">
    <source>
        <dbReference type="EMBL" id="GJE90232.1"/>
    </source>
</evidence>
<evidence type="ECO:0000313" key="2">
    <source>
        <dbReference type="Proteomes" id="UP000703269"/>
    </source>
</evidence>
<name>A0A9P3G6L5_9APHY</name>
<organism evidence="1 2">
    <name type="scientific">Phanerochaete sordida</name>
    <dbReference type="NCBI Taxonomy" id="48140"/>
    <lineage>
        <taxon>Eukaryota</taxon>
        <taxon>Fungi</taxon>
        <taxon>Dikarya</taxon>
        <taxon>Basidiomycota</taxon>
        <taxon>Agaricomycotina</taxon>
        <taxon>Agaricomycetes</taxon>
        <taxon>Polyporales</taxon>
        <taxon>Phanerochaetaceae</taxon>
        <taxon>Phanerochaete</taxon>
    </lineage>
</organism>
<dbReference type="AlphaFoldDB" id="A0A9P3G6L5"/>
<reference evidence="1 2" key="1">
    <citation type="submission" date="2021-08" db="EMBL/GenBank/DDBJ databases">
        <title>Draft Genome Sequence of Phanerochaete sordida strain YK-624.</title>
        <authorList>
            <person name="Mori T."/>
            <person name="Dohra H."/>
            <person name="Suzuki T."/>
            <person name="Kawagishi H."/>
            <person name="Hirai H."/>
        </authorList>
    </citation>
    <scope>NUCLEOTIDE SEQUENCE [LARGE SCALE GENOMIC DNA]</scope>
    <source>
        <strain evidence="1 2">YK-624</strain>
    </source>
</reference>
<dbReference type="Proteomes" id="UP000703269">
    <property type="component" value="Unassembled WGS sequence"/>
</dbReference>
<accession>A0A9P3G6L5</accession>
<gene>
    <name evidence="1" type="ORF">PsYK624_063610</name>
</gene>
<comment type="caution">
    <text evidence="1">The sequence shown here is derived from an EMBL/GenBank/DDBJ whole genome shotgun (WGS) entry which is preliminary data.</text>
</comment>
<keyword evidence="2" id="KW-1185">Reference proteome</keyword>
<dbReference type="EMBL" id="BPQB01000015">
    <property type="protein sequence ID" value="GJE90232.1"/>
    <property type="molecule type" value="Genomic_DNA"/>
</dbReference>
<protein>
    <submittedName>
        <fullName evidence="1">Uncharacterized protein</fullName>
    </submittedName>
</protein>